<keyword evidence="4" id="KW-1185">Reference proteome</keyword>
<proteinExistence type="predicted"/>
<sequence>MNRQETTSDVDYKSWTNLESCLAQLQTLLQEALEHNACQDGKISRLIAKLEVETGENQSLSDQVEDLKAKLEVQTTEKWTLYDRVWYLKQQLEVETGEKKSLSDEVENFKAKTEVETAEKQCLLKEVEDFKVKLDLETREKESLSKQVESLKAITLIYRDELERLKDADKQQLEHTLQCERQALHTELVDMKSHNFMLKQKLEKEKDMCVHLQSEAGSLSTQLVEELKKNKALSKEKESFSAKLQQEKTCILQLKNQMMHQHFTHQQELQSSKQSSPETKALLHKVDELKAANTELATKLQIEEELTARLSSKLDRDARKNKCVIAELLQRELTLRQWMSNQFQKENDDNQQELEALHQKLDSLKVASSEDLLSKEPVSRDALKSDVCDPKLPEENKKTQLNFFHWHKKNKDRK</sequence>
<keyword evidence="1" id="KW-0175">Coiled coil</keyword>
<dbReference type="Proteomes" id="UP000693946">
    <property type="component" value="Unassembled WGS sequence"/>
</dbReference>
<evidence type="ECO:0000313" key="4">
    <source>
        <dbReference type="Proteomes" id="UP000693946"/>
    </source>
</evidence>
<feature type="region of interest" description="Disordered" evidence="2">
    <location>
        <begin position="371"/>
        <end position="394"/>
    </location>
</feature>
<gene>
    <name evidence="3" type="ORF">JOB18_049985</name>
</gene>
<dbReference type="EMBL" id="JAGKHQ010000959">
    <property type="protein sequence ID" value="KAG7462385.1"/>
    <property type="molecule type" value="Genomic_DNA"/>
</dbReference>
<accession>A0AAV6PFY6</accession>
<evidence type="ECO:0000256" key="2">
    <source>
        <dbReference type="SAM" id="MobiDB-lite"/>
    </source>
</evidence>
<evidence type="ECO:0000313" key="3">
    <source>
        <dbReference type="EMBL" id="KAG7462385.1"/>
    </source>
</evidence>
<comment type="caution">
    <text evidence="3">The sequence shown here is derived from an EMBL/GenBank/DDBJ whole genome shotgun (WGS) entry which is preliminary data.</text>
</comment>
<feature type="coiled-coil region" evidence="1">
    <location>
        <begin position="50"/>
        <end position="154"/>
    </location>
</feature>
<reference evidence="3 4" key="1">
    <citation type="journal article" date="2021" name="Sci. Rep.">
        <title>Chromosome anchoring in Senegalese sole (Solea senegalensis) reveals sex-associated markers and genome rearrangements in flatfish.</title>
        <authorList>
            <person name="Guerrero-Cozar I."/>
            <person name="Gomez-Garrido J."/>
            <person name="Berbel C."/>
            <person name="Martinez-Blanch J.F."/>
            <person name="Alioto T."/>
            <person name="Claros M.G."/>
            <person name="Gagnaire P.A."/>
            <person name="Manchado M."/>
        </authorList>
    </citation>
    <scope>NUCLEOTIDE SEQUENCE [LARGE SCALE GENOMIC DNA]</scope>
    <source>
        <strain evidence="3">Sse05_10M</strain>
    </source>
</reference>
<name>A0AAV6PFY6_SOLSE</name>
<protein>
    <submittedName>
        <fullName evidence="3">Uncharacterized protein</fullName>
    </submittedName>
</protein>
<feature type="coiled-coil region" evidence="1">
    <location>
        <begin position="340"/>
        <end position="367"/>
    </location>
</feature>
<evidence type="ECO:0000256" key="1">
    <source>
        <dbReference type="SAM" id="Coils"/>
    </source>
</evidence>
<organism evidence="3 4">
    <name type="scientific">Solea senegalensis</name>
    <name type="common">Senegalese sole</name>
    <dbReference type="NCBI Taxonomy" id="28829"/>
    <lineage>
        <taxon>Eukaryota</taxon>
        <taxon>Metazoa</taxon>
        <taxon>Chordata</taxon>
        <taxon>Craniata</taxon>
        <taxon>Vertebrata</taxon>
        <taxon>Euteleostomi</taxon>
        <taxon>Actinopterygii</taxon>
        <taxon>Neopterygii</taxon>
        <taxon>Teleostei</taxon>
        <taxon>Neoteleostei</taxon>
        <taxon>Acanthomorphata</taxon>
        <taxon>Carangaria</taxon>
        <taxon>Pleuronectiformes</taxon>
        <taxon>Pleuronectoidei</taxon>
        <taxon>Soleidae</taxon>
        <taxon>Solea</taxon>
    </lineage>
</organism>
<dbReference type="AlphaFoldDB" id="A0AAV6PFY6"/>
<feature type="compositionally biased region" description="Basic and acidic residues" evidence="2">
    <location>
        <begin position="372"/>
        <end position="394"/>
    </location>
</feature>